<organism evidence="2 3">
    <name type="scientific">Limosilactobacillus reuteri</name>
    <name type="common">Lactobacillus reuteri</name>
    <dbReference type="NCBI Taxonomy" id="1598"/>
    <lineage>
        <taxon>Bacteria</taxon>
        <taxon>Bacillati</taxon>
        <taxon>Bacillota</taxon>
        <taxon>Bacilli</taxon>
        <taxon>Lactobacillales</taxon>
        <taxon>Lactobacillaceae</taxon>
        <taxon>Limosilactobacillus</taxon>
    </lineage>
</organism>
<comment type="caution">
    <text evidence="2">The sequence shown here is derived from an EMBL/GenBank/DDBJ whole genome shotgun (WGS) entry which is preliminary data.</text>
</comment>
<reference evidence="2 3" key="1">
    <citation type="submission" date="2017-03" db="EMBL/GenBank/DDBJ databases">
        <title>Antibiotic resistance of probiotic microorganisms.</title>
        <authorList>
            <person name="Sanudo A.I."/>
            <person name="Olivares M."/>
            <person name="Banuelos O."/>
        </authorList>
    </citation>
    <scope>NUCLEOTIDE SEQUENCE [LARGE SCALE GENOMIC DNA]</scope>
    <source>
        <strain evidence="2 3">CECT8605</strain>
    </source>
</reference>
<proteinExistence type="predicted"/>
<dbReference type="InterPro" id="IPR054365">
    <property type="entry name" value="Lreu_0056-like"/>
</dbReference>
<dbReference type="Gene3D" id="3.30.1460.60">
    <property type="match status" value="1"/>
</dbReference>
<name>A0A1V4FIT0_LIMRT</name>
<dbReference type="Proteomes" id="UP000189795">
    <property type="component" value="Unassembled WGS sequence"/>
</dbReference>
<protein>
    <recommendedName>
        <fullName evidence="1">Lreu-0056-like domain-containing protein</fullName>
    </recommendedName>
</protein>
<gene>
    <name evidence="2" type="ORF">B5D07_11725</name>
</gene>
<evidence type="ECO:0000259" key="1">
    <source>
        <dbReference type="Pfam" id="PF22125"/>
    </source>
</evidence>
<dbReference type="AlphaFoldDB" id="A0A1V4FIT0"/>
<evidence type="ECO:0000313" key="2">
    <source>
        <dbReference type="EMBL" id="OPG86386.1"/>
    </source>
</evidence>
<dbReference type="Pfam" id="PF22125">
    <property type="entry name" value="Lreu_0056_like"/>
    <property type="match status" value="1"/>
</dbReference>
<feature type="domain" description="Lreu-0056-like" evidence="1">
    <location>
        <begin position="54"/>
        <end position="164"/>
    </location>
</feature>
<evidence type="ECO:0000313" key="3">
    <source>
        <dbReference type="Proteomes" id="UP000189795"/>
    </source>
</evidence>
<accession>A0A1V4FIT0</accession>
<dbReference type="RefSeq" id="WP_079376428.1">
    <property type="nucleotide sequence ID" value="NZ_MWVS01000160.1"/>
</dbReference>
<sequence length="166" mass="18831">MDRHIWQGFTTMVLTFLVVFGISTFSLVGTTSTQFGITTVHAEKKTRQLPKLLDQQIAILVGLDINPNWVKEQSAADSLIYGIVKPDDTVPAGINEDYSYLVTSNRDKEISLFLKADKKKVTIKYANRGKKLHTKTVPLSRLVEQSYRTKKQRQQVNKYVGALRTE</sequence>
<dbReference type="EMBL" id="MWVS01000160">
    <property type="protein sequence ID" value="OPG86386.1"/>
    <property type="molecule type" value="Genomic_DNA"/>
</dbReference>
<dbReference type="CDD" id="cd15778">
    <property type="entry name" value="Lreu_0056_like"/>
    <property type="match status" value="1"/>
</dbReference>